<evidence type="ECO:0000313" key="3">
    <source>
        <dbReference type="Proteomes" id="UP000032503"/>
    </source>
</evidence>
<organism evidence="2 3">
    <name type="scientific">Agreia bicolorata</name>
    <dbReference type="NCBI Taxonomy" id="110935"/>
    <lineage>
        <taxon>Bacteria</taxon>
        <taxon>Bacillati</taxon>
        <taxon>Actinomycetota</taxon>
        <taxon>Actinomycetes</taxon>
        <taxon>Micrococcales</taxon>
        <taxon>Microbacteriaceae</taxon>
        <taxon>Agreia</taxon>
    </lineage>
</organism>
<name>A0ABR5CDB0_9MICO</name>
<evidence type="ECO:0000313" key="2">
    <source>
        <dbReference type="EMBL" id="KJC63546.1"/>
    </source>
</evidence>
<dbReference type="Proteomes" id="UP000032503">
    <property type="component" value="Unassembled WGS sequence"/>
</dbReference>
<sequence>MQHPDCHEIWRFELRESEVVQVLAGLIALCKKCHNTQHVGRALDLKDVKEVLAEVNGWNYAEAHDDVRRAFARSAHLKDYPINLDLSLLRGQILVPGSSDLKFTAEERTALGNSWTRAKPPPQMTELDFDLS</sequence>
<feature type="region of interest" description="Disordered" evidence="1">
    <location>
        <begin position="113"/>
        <end position="132"/>
    </location>
</feature>
<accession>A0ABR5CDB0</accession>
<dbReference type="EMBL" id="JYFC01000006">
    <property type="protein sequence ID" value="KJC63546.1"/>
    <property type="molecule type" value="Genomic_DNA"/>
</dbReference>
<comment type="caution">
    <text evidence="2">The sequence shown here is derived from an EMBL/GenBank/DDBJ whole genome shotgun (WGS) entry which is preliminary data.</text>
</comment>
<proteinExistence type="predicted"/>
<evidence type="ECO:0008006" key="4">
    <source>
        <dbReference type="Google" id="ProtNLM"/>
    </source>
</evidence>
<protein>
    <recommendedName>
        <fullName evidence="4">HNH endonuclease</fullName>
    </recommendedName>
</protein>
<keyword evidence="3" id="KW-1185">Reference proteome</keyword>
<reference evidence="2 3" key="1">
    <citation type="journal article" date="2001" name="Int. J. Syst. Evol. Microbiol.">
        <title>Agreia bicolorata gen. nov., sp. nov., to accommodate actinobacteria isolated from narrow reed grass infected by the nematode Heteroanguina graminophila.</title>
        <authorList>
            <person name="Evtushenko L.I."/>
            <person name="Dorofeeva L.V."/>
            <person name="Dobrovolskaya T.G."/>
            <person name="Streshinskaya G.M."/>
            <person name="Subbotin S.A."/>
            <person name="Tiedje J.M."/>
        </authorList>
    </citation>
    <scope>NUCLEOTIDE SEQUENCE [LARGE SCALE GENOMIC DNA]</scope>
    <source>
        <strain evidence="2 3">VKM Ac-1804</strain>
    </source>
</reference>
<evidence type="ECO:0000256" key="1">
    <source>
        <dbReference type="SAM" id="MobiDB-lite"/>
    </source>
</evidence>
<gene>
    <name evidence="2" type="ORF">TZ00_13385</name>
</gene>